<comment type="caution">
    <text evidence="1">The sequence shown here is derived from an EMBL/GenBank/DDBJ whole genome shotgun (WGS) entry which is preliminary data.</text>
</comment>
<dbReference type="Proteomes" id="UP000887013">
    <property type="component" value="Unassembled WGS sequence"/>
</dbReference>
<evidence type="ECO:0000313" key="1">
    <source>
        <dbReference type="EMBL" id="GFT14284.1"/>
    </source>
</evidence>
<reference evidence="1" key="1">
    <citation type="submission" date="2020-08" db="EMBL/GenBank/DDBJ databases">
        <title>Multicomponent nature underlies the extraordinary mechanical properties of spider dragline silk.</title>
        <authorList>
            <person name="Kono N."/>
            <person name="Nakamura H."/>
            <person name="Mori M."/>
            <person name="Yoshida Y."/>
            <person name="Ohtoshi R."/>
            <person name="Malay A.D."/>
            <person name="Moran D.A.P."/>
            <person name="Tomita M."/>
            <person name="Numata K."/>
            <person name="Arakawa K."/>
        </authorList>
    </citation>
    <scope>NUCLEOTIDE SEQUENCE</scope>
</reference>
<keyword evidence="2" id="KW-1185">Reference proteome</keyword>
<name>A0A8X6TIH7_NEPPI</name>
<protein>
    <submittedName>
        <fullName evidence="1">Uncharacterized protein</fullName>
    </submittedName>
</protein>
<accession>A0A8X6TIH7</accession>
<evidence type="ECO:0000313" key="2">
    <source>
        <dbReference type="Proteomes" id="UP000887013"/>
    </source>
</evidence>
<organism evidence="1 2">
    <name type="scientific">Nephila pilipes</name>
    <name type="common">Giant wood spider</name>
    <name type="synonym">Nephila maculata</name>
    <dbReference type="NCBI Taxonomy" id="299642"/>
    <lineage>
        <taxon>Eukaryota</taxon>
        <taxon>Metazoa</taxon>
        <taxon>Ecdysozoa</taxon>
        <taxon>Arthropoda</taxon>
        <taxon>Chelicerata</taxon>
        <taxon>Arachnida</taxon>
        <taxon>Araneae</taxon>
        <taxon>Araneomorphae</taxon>
        <taxon>Entelegynae</taxon>
        <taxon>Araneoidea</taxon>
        <taxon>Nephilidae</taxon>
        <taxon>Nephila</taxon>
    </lineage>
</organism>
<sequence>MVIVSETPKRCEDISVGWAIEEVDIGQLSVCVTIHVESHAIGICNEEPTSVDLESTRTVPPIDFHSCFPCNYESKRCPVLPLQVST</sequence>
<proteinExistence type="predicted"/>
<gene>
    <name evidence="1" type="ORF">NPIL_195991</name>
</gene>
<dbReference type="AlphaFoldDB" id="A0A8X6TIH7"/>
<dbReference type="EMBL" id="BMAW01104423">
    <property type="protein sequence ID" value="GFT14284.1"/>
    <property type="molecule type" value="Genomic_DNA"/>
</dbReference>